<evidence type="ECO:0000256" key="5">
    <source>
        <dbReference type="ARBA" id="ARBA00022824"/>
    </source>
</evidence>
<keyword evidence="12" id="KW-1185">Reference proteome</keyword>
<evidence type="ECO:0000256" key="1">
    <source>
        <dbReference type="ARBA" id="ARBA00004477"/>
    </source>
</evidence>
<keyword evidence="10" id="KW-0333">Golgi apparatus</keyword>
<name>A0A4Q1BJR4_TREME</name>
<evidence type="ECO:0000256" key="8">
    <source>
        <dbReference type="ARBA" id="ARBA00023098"/>
    </source>
</evidence>
<keyword evidence="7 10" id="KW-0445">Lipid transport</keyword>
<organism evidence="11 12">
    <name type="scientific">Tremella mesenterica</name>
    <name type="common">Jelly fungus</name>
    <dbReference type="NCBI Taxonomy" id="5217"/>
    <lineage>
        <taxon>Eukaryota</taxon>
        <taxon>Fungi</taxon>
        <taxon>Dikarya</taxon>
        <taxon>Basidiomycota</taxon>
        <taxon>Agaricomycotina</taxon>
        <taxon>Tremellomycetes</taxon>
        <taxon>Tremellales</taxon>
        <taxon>Tremellaceae</taxon>
        <taxon>Tremella</taxon>
    </lineage>
</organism>
<dbReference type="GO" id="GO:0032541">
    <property type="term" value="C:cortical endoplasmic reticulum"/>
    <property type="evidence" value="ECO:0007669"/>
    <property type="project" value="TreeGrafter"/>
</dbReference>
<evidence type="ECO:0000256" key="3">
    <source>
        <dbReference type="ARBA" id="ARBA00022448"/>
    </source>
</evidence>
<dbReference type="PANTHER" id="PTHR14467">
    <property type="entry name" value="ARV1"/>
    <property type="match status" value="1"/>
</dbReference>
<dbReference type="GO" id="GO:0000139">
    <property type="term" value="C:Golgi membrane"/>
    <property type="evidence" value="ECO:0007669"/>
    <property type="project" value="UniProtKB-SubCell"/>
</dbReference>
<evidence type="ECO:0000256" key="4">
    <source>
        <dbReference type="ARBA" id="ARBA00022692"/>
    </source>
</evidence>
<dbReference type="VEuPathDB" id="FungiDB:TREMEDRAFT_67728"/>
<dbReference type="Pfam" id="PF04161">
    <property type="entry name" value="Arv1"/>
    <property type="match status" value="1"/>
</dbReference>
<comment type="function">
    <text evidence="10">Mediator of sterol homeostasis involved in sterol uptake, trafficking and distribution into membranes.</text>
</comment>
<keyword evidence="10" id="KW-0746">Sphingolipid metabolism</keyword>
<dbReference type="GO" id="GO:0097036">
    <property type="term" value="P:regulation of plasma membrane sterol distribution"/>
    <property type="evidence" value="ECO:0007669"/>
    <property type="project" value="UniProtKB-UniRule"/>
</dbReference>
<comment type="subcellular location">
    <subcellularLocation>
        <location evidence="1 10">Endoplasmic reticulum membrane</location>
        <topology evidence="1 10">Multi-pass membrane protein</topology>
    </subcellularLocation>
    <subcellularLocation>
        <location evidence="10">Golgi apparatus membrane</location>
        <topology evidence="10">Multi-pass membrane protein</topology>
    </subcellularLocation>
</comment>
<dbReference type="InParanoid" id="A0A4Q1BJR4"/>
<sequence>MPVCVHCAYPTQHVYTTYSTKSNIRLGERCNQFIDPLIEHPPLLLLLDLILLKPRVYLHILFNRGSPPRHAEPTVNDTDKTDQRYEVLRGYLIRLSLLTLVTETILRVRSPTMELAENPWCLVRAVVVSGIELVTQYLVTTFLGLGWLWWVGWWPQDGRQGKLKDGRQENFIPILIPLTLLITSILPLLLQLILSIWSTSSPTSTFITPSQLSGADLHSSNTPFPLLSSLTILPASLLSFIPPHYLETVGNVETALWETWTKSDRIWAGTRLLGGMSSGFGLRVLLPTSPRMTTLLVLSGWICGTMAGQMVGSLLDSKLRLF</sequence>
<dbReference type="GO" id="GO:0006665">
    <property type="term" value="P:sphingolipid metabolic process"/>
    <property type="evidence" value="ECO:0007669"/>
    <property type="project" value="UniProtKB-UniRule"/>
</dbReference>
<comment type="similarity">
    <text evidence="2 10">Belongs to the ARV1 family.</text>
</comment>
<evidence type="ECO:0000256" key="7">
    <source>
        <dbReference type="ARBA" id="ARBA00023055"/>
    </source>
</evidence>
<evidence type="ECO:0000256" key="6">
    <source>
        <dbReference type="ARBA" id="ARBA00022989"/>
    </source>
</evidence>
<dbReference type="GO" id="GO:0005789">
    <property type="term" value="C:endoplasmic reticulum membrane"/>
    <property type="evidence" value="ECO:0007669"/>
    <property type="project" value="UniProtKB-SubCell"/>
</dbReference>
<dbReference type="GO" id="GO:0016125">
    <property type="term" value="P:sterol metabolic process"/>
    <property type="evidence" value="ECO:0007669"/>
    <property type="project" value="UniProtKB-UniRule"/>
</dbReference>
<feature type="transmembrane region" description="Helical" evidence="10">
    <location>
        <begin position="122"/>
        <end position="150"/>
    </location>
</feature>
<dbReference type="Proteomes" id="UP000289152">
    <property type="component" value="Unassembled WGS sequence"/>
</dbReference>
<keyword evidence="3 10" id="KW-0813">Transport</keyword>
<proteinExistence type="inferred from homology"/>
<dbReference type="AlphaFoldDB" id="A0A4Q1BJR4"/>
<accession>A0A4Q1BJR4</accession>
<dbReference type="GO" id="GO:0032366">
    <property type="term" value="P:intracellular sterol transport"/>
    <property type="evidence" value="ECO:0007669"/>
    <property type="project" value="UniProtKB-UniRule"/>
</dbReference>
<feature type="transmembrane region" description="Helical" evidence="10">
    <location>
        <begin position="171"/>
        <end position="197"/>
    </location>
</feature>
<dbReference type="EMBL" id="SDIL01000056">
    <property type="protein sequence ID" value="RXK37973.1"/>
    <property type="molecule type" value="Genomic_DNA"/>
</dbReference>
<evidence type="ECO:0000256" key="9">
    <source>
        <dbReference type="ARBA" id="ARBA00023136"/>
    </source>
</evidence>
<evidence type="ECO:0000313" key="11">
    <source>
        <dbReference type="EMBL" id="RXK37973.1"/>
    </source>
</evidence>
<feature type="transmembrane region" description="Helical" evidence="10">
    <location>
        <begin position="292"/>
        <end position="315"/>
    </location>
</feature>
<dbReference type="OrthoDB" id="2192830at2759"/>
<evidence type="ECO:0000256" key="10">
    <source>
        <dbReference type="RuleBase" id="RU368065"/>
    </source>
</evidence>
<keyword evidence="8 10" id="KW-0443">Lipid metabolism</keyword>
<dbReference type="PANTHER" id="PTHR14467:SF0">
    <property type="entry name" value="PROTEIN ARV1"/>
    <property type="match status" value="1"/>
</dbReference>
<dbReference type="STRING" id="5217.A0A4Q1BJR4"/>
<dbReference type="InterPro" id="IPR007290">
    <property type="entry name" value="Arv1"/>
</dbReference>
<keyword evidence="4 10" id="KW-0812">Transmembrane</keyword>
<protein>
    <recommendedName>
        <fullName evidence="10">Protein ARV</fullName>
    </recommendedName>
</protein>
<comment type="function">
    <text evidence="10">Regulates also the sphingolipid metabolism.</text>
</comment>
<comment type="caution">
    <text evidence="11">The sequence shown here is derived from an EMBL/GenBank/DDBJ whole genome shotgun (WGS) entry which is preliminary data.</text>
</comment>
<gene>
    <name evidence="11" type="ORF">M231_04759</name>
</gene>
<evidence type="ECO:0000313" key="12">
    <source>
        <dbReference type="Proteomes" id="UP000289152"/>
    </source>
</evidence>
<keyword evidence="5 10" id="KW-0256">Endoplasmic reticulum</keyword>
<evidence type="ECO:0000256" key="2">
    <source>
        <dbReference type="ARBA" id="ARBA00009187"/>
    </source>
</evidence>
<reference evidence="11 12" key="1">
    <citation type="submission" date="2016-06" db="EMBL/GenBank/DDBJ databases">
        <title>Evolution of pathogenesis and genome organization in the Tremellales.</title>
        <authorList>
            <person name="Cuomo C."/>
            <person name="Litvintseva A."/>
            <person name="Heitman J."/>
            <person name="Chen Y."/>
            <person name="Sun S."/>
            <person name="Springer D."/>
            <person name="Dromer F."/>
            <person name="Young S."/>
            <person name="Zeng Q."/>
            <person name="Chapman S."/>
            <person name="Gujja S."/>
            <person name="Saif S."/>
            <person name="Birren B."/>
        </authorList>
    </citation>
    <scope>NUCLEOTIDE SEQUENCE [LARGE SCALE GENOMIC DNA]</scope>
    <source>
        <strain evidence="11 12">ATCC 28783</strain>
    </source>
</reference>
<keyword evidence="9 10" id="KW-0472">Membrane</keyword>
<keyword evidence="6 10" id="KW-1133">Transmembrane helix</keyword>